<reference evidence="2" key="1">
    <citation type="submission" date="2020-06" db="EMBL/GenBank/DDBJ databases">
        <title>Characterization of fructooligosaccharide metabolism and fructooligosaccharide-degrading enzymes in human commensal butyrate producers.</title>
        <authorList>
            <person name="Tanno H."/>
            <person name="Fujii T."/>
            <person name="Hirano K."/>
            <person name="Maeno S."/>
            <person name="Tonozuka T."/>
            <person name="Sakamoto M."/>
            <person name="Ohkuma M."/>
            <person name="Tochio T."/>
            <person name="Endo A."/>
        </authorList>
    </citation>
    <scope>NUCLEOTIDE SEQUENCE</scope>
    <source>
        <strain evidence="2">JCM 31265</strain>
    </source>
</reference>
<dbReference type="Gene3D" id="3.30.1490.100">
    <property type="entry name" value="DNA polymerase, Y-family, little finger domain"/>
    <property type="match status" value="1"/>
</dbReference>
<gene>
    <name evidence="2" type="ORF">COEU31_12450</name>
</gene>
<evidence type="ECO:0000313" key="2">
    <source>
        <dbReference type="EMBL" id="GFO94199.1"/>
    </source>
</evidence>
<dbReference type="GO" id="GO:0006281">
    <property type="term" value="P:DNA repair"/>
    <property type="evidence" value="ECO:0007669"/>
    <property type="project" value="InterPro"/>
</dbReference>
<accession>A0AAI9K4H9</accession>
<evidence type="ECO:0000259" key="1">
    <source>
        <dbReference type="Pfam" id="PF11799"/>
    </source>
</evidence>
<dbReference type="GO" id="GO:0003684">
    <property type="term" value="F:damaged DNA binding"/>
    <property type="evidence" value="ECO:0007669"/>
    <property type="project" value="InterPro"/>
</dbReference>
<protein>
    <recommendedName>
        <fullName evidence="1">DNA polymerase Y-family little finger domain-containing protein</fullName>
    </recommendedName>
</protein>
<name>A0AAI9K4H9_9FIRM</name>
<dbReference type="InterPro" id="IPR017961">
    <property type="entry name" value="DNA_pol_Y-fam_little_finger"/>
</dbReference>
<comment type="caution">
    <text evidence="2">The sequence shown here is derived from an EMBL/GenBank/DDBJ whole genome shotgun (WGS) entry which is preliminary data.</text>
</comment>
<dbReference type="Proteomes" id="UP000660047">
    <property type="component" value="Unassembled WGS sequence"/>
</dbReference>
<dbReference type="InterPro" id="IPR036775">
    <property type="entry name" value="DNA_pol_Y-fam_lit_finger_sf"/>
</dbReference>
<dbReference type="Pfam" id="PF11799">
    <property type="entry name" value="IMS_C"/>
    <property type="match status" value="1"/>
</dbReference>
<dbReference type="AlphaFoldDB" id="A0AAI9K4H9"/>
<proteinExistence type="predicted"/>
<organism evidence="2 3">
    <name type="scientific">Coprococcus eutactus</name>
    <dbReference type="NCBI Taxonomy" id="33043"/>
    <lineage>
        <taxon>Bacteria</taxon>
        <taxon>Bacillati</taxon>
        <taxon>Bacillota</taxon>
        <taxon>Clostridia</taxon>
        <taxon>Lachnospirales</taxon>
        <taxon>Lachnospiraceae</taxon>
        <taxon>Coprococcus</taxon>
    </lineage>
</organism>
<feature type="domain" description="DNA polymerase Y-family little finger" evidence="1">
    <location>
        <begin position="21"/>
        <end position="62"/>
    </location>
</feature>
<evidence type="ECO:0000313" key="3">
    <source>
        <dbReference type="Proteomes" id="UP000660047"/>
    </source>
</evidence>
<dbReference type="EMBL" id="BLYL01000005">
    <property type="protein sequence ID" value="GFO94199.1"/>
    <property type="molecule type" value="Genomic_DNA"/>
</dbReference>
<dbReference type="SUPFAM" id="SSF100879">
    <property type="entry name" value="Lesion bypass DNA polymerase (Y-family), little finger domain"/>
    <property type="match status" value="1"/>
</dbReference>
<sequence>MLFVFARGMQKADIVDCDLYSFTRQMKIDHATNITSEITEYAYRLFKENYNWSKTIRSIGVRGQIWSLISIGNR</sequence>